<feature type="domain" description="DUF4342" evidence="1">
    <location>
        <begin position="46"/>
        <end position="124"/>
    </location>
</feature>
<sequence length="177" mass="19804">MEEITLEKIDIIRQRTGVSYAEAKEALLNNNGNVVDTLIYLEKNQKTFTQNITEVSNELIDTIKDIIKKGNVSRIKVKKDNRLLVDIPVSAGIAAGAISLFYPSLLVIGAVTALATKITIEIERPDGRIEVINKIAKDTYEDIKEKVNGTREKAMNIVNDITEDFKNTANKEEKNKE</sequence>
<evidence type="ECO:0000313" key="3">
    <source>
        <dbReference type="Proteomes" id="UP000295325"/>
    </source>
</evidence>
<accession>A0A4R7KB39</accession>
<proteinExistence type="predicted"/>
<dbReference type="Gene3D" id="1.10.8.10">
    <property type="entry name" value="DNA helicase RuvA subunit, C-terminal domain"/>
    <property type="match status" value="1"/>
</dbReference>
<gene>
    <name evidence="2" type="ORF">EDD71_12116</name>
</gene>
<dbReference type="SUPFAM" id="SSF46934">
    <property type="entry name" value="UBA-like"/>
    <property type="match status" value="1"/>
</dbReference>
<dbReference type="InterPro" id="IPR009060">
    <property type="entry name" value="UBA-like_sf"/>
</dbReference>
<evidence type="ECO:0000313" key="2">
    <source>
        <dbReference type="EMBL" id="TDT51090.1"/>
    </source>
</evidence>
<protein>
    <submittedName>
        <fullName evidence="2">Uncharacterized protein DUF4342</fullName>
    </submittedName>
</protein>
<comment type="caution">
    <text evidence="2">The sequence shown here is derived from an EMBL/GenBank/DDBJ whole genome shotgun (WGS) entry which is preliminary data.</text>
</comment>
<dbReference type="OrthoDB" id="129626at2"/>
<organism evidence="2 3">
    <name type="scientific">Fonticella tunisiensis</name>
    <dbReference type="NCBI Taxonomy" id="1096341"/>
    <lineage>
        <taxon>Bacteria</taxon>
        <taxon>Bacillati</taxon>
        <taxon>Bacillota</taxon>
        <taxon>Clostridia</taxon>
        <taxon>Eubacteriales</taxon>
        <taxon>Clostridiaceae</taxon>
        <taxon>Fonticella</taxon>
    </lineage>
</organism>
<dbReference type="RefSeq" id="WP_133628820.1">
    <property type="nucleotide sequence ID" value="NZ_SOAZ01000021.1"/>
</dbReference>
<dbReference type="AlphaFoldDB" id="A0A4R7KB39"/>
<evidence type="ECO:0000259" key="1">
    <source>
        <dbReference type="Pfam" id="PF14242"/>
    </source>
</evidence>
<name>A0A4R7KB39_9CLOT</name>
<reference evidence="2 3" key="1">
    <citation type="submission" date="2019-03" db="EMBL/GenBank/DDBJ databases">
        <title>Genomic Encyclopedia of Type Strains, Phase IV (KMG-IV): sequencing the most valuable type-strain genomes for metagenomic binning, comparative biology and taxonomic classification.</title>
        <authorList>
            <person name="Goeker M."/>
        </authorList>
    </citation>
    <scope>NUCLEOTIDE SEQUENCE [LARGE SCALE GENOMIC DNA]</scope>
    <source>
        <strain evidence="2 3">DSM 24455</strain>
    </source>
</reference>
<dbReference type="EMBL" id="SOAZ01000021">
    <property type="protein sequence ID" value="TDT51090.1"/>
    <property type="molecule type" value="Genomic_DNA"/>
</dbReference>
<dbReference type="Proteomes" id="UP000295325">
    <property type="component" value="Unassembled WGS sequence"/>
</dbReference>
<dbReference type="CDD" id="cd14360">
    <property type="entry name" value="UBA_NAC_like_bac"/>
    <property type="match status" value="1"/>
</dbReference>
<keyword evidence="3" id="KW-1185">Reference proteome</keyword>
<dbReference type="Pfam" id="PF14242">
    <property type="entry name" value="DUF4342"/>
    <property type="match status" value="1"/>
</dbReference>
<dbReference type="InterPro" id="IPR025642">
    <property type="entry name" value="DUF4342"/>
</dbReference>